<dbReference type="Proteomes" id="UP000184529">
    <property type="component" value="Unassembled WGS sequence"/>
</dbReference>
<dbReference type="GO" id="GO:0006508">
    <property type="term" value="P:proteolysis"/>
    <property type="evidence" value="ECO:0007669"/>
    <property type="project" value="UniProtKB-KW"/>
</dbReference>
<feature type="active site" description="Charge relay system" evidence="5 6">
    <location>
        <position position="261"/>
    </location>
</feature>
<evidence type="ECO:0000256" key="1">
    <source>
        <dbReference type="ARBA" id="ARBA00011073"/>
    </source>
</evidence>
<dbReference type="Gene3D" id="2.60.120.260">
    <property type="entry name" value="Galactose-binding domain-like"/>
    <property type="match status" value="3"/>
</dbReference>
<evidence type="ECO:0000256" key="5">
    <source>
        <dbReference type="PIRSR" id="PIRSR615500-1"/>
    </source>
</evidence>
<evidence type="ECO:0000256" key="4">
    <source>
        <dbReference type="ARBA" id="ARBA00022825"/>
    </source>
</evidence>
<dbReference type="PROSITE" id="PS51892">
    <property type="entry name" value="SUBTILASE"/>
    <property type="match status" value="1"/>
</dbReference>
<keyword evidence="9" id="KW-1185">Reference proteome</keyword>
<organism evidence="8 9">
    <name type="scientific">Desulfofundulus thermosubterraneus DSM 16057</name>
    <dbReference type="NCBI Taxonomy" id="1121432"/>
    <lineage>
        <taxon>Bacteria</taxon>
        <taxon>Bacillati</taxon>
        <taxon>Bacillota</taxon>
        <taxon>Clostridia</taxon>
        <taxon>Eubacteriales</taxon>
        <taxon>Peptococcaceae</taxon>
        <taxon>Desulfofundulus</taxon>
    </lineage>
</organism>
<evidence type="ECO:0000313" key="8">
    <source>
        <dbReference type="EMBL" id="SHJ73193.1"/>
    </source>
</evidence>
<dbReference type="STRING" id="1121432.SAMN02745219_03208"/>
<feature type="active site" description="Charge relay system" evidence="5 6">
    <location>
        <position position="479"/>
    </location>
</feature>
<proteinExistence type="inferred from homology"/>
<dbReference type="PANTHER" id="PTHR43806:SF11">
    <property type="entry name" value="CEREVISIN-RELATED"/>
    <property type="match status" value="1"/>
</dbReference>
<evidence type="ECO:0000256" key="2">
    <source>
        <dbReference type="ARBA" id="ARBA00022670"/>
    </source>
</evidence>
<dbReference type="InterPro" id="IPR023828">
    <property type="entry name" value="Peptidase_S8_Ser-AS"/>
</dbReference>
<keyword evidence="2 6" id="KW-0645">Protease</keyword>
<name>A0A1M6LPT4_9FIRM</name>
<dbReference type="OrthoDB" id="9798386at2"/>
<dbReference type="Gene3D" id="2.60.40.1120">
    <property type="entry name" value="Carboxypeptidase-like, regulatory domain"/>
    <property type="match status" value="2"/>
</dbReference>
<evidence type="ECO:0000256" key="6">
    <source>
        <dbReference type="PROSITE-ProRule" id="PRU01240"/>
    </source>
</evidence>
<evidence type="ECO:0000256" key="3">
    <source>
        <dbReference type="ARBA" id="ARBA00022801"/>
    </source>
</evidence>
<dbReference type="InterPro" id="IPR000209">
    <property type="entry name" value="Peptidase_S8/S53_dom"/>
</dbReference>
<keyword evidence="4 6" id="KW-0720">Serine protease</keyword>
<dbReference type="Pfam" id="PF13620">
    <property type="entry name" value="CarboxypepD_reg"/>
    <property type="match status" value="1"/>
</dbReference>
<dbReference type="PANTHER" id="PTHR43806">
    <property type="entry name" value="PEPTIDASE S8"/>
    <property type="match status" value="1"/>
</dbReference>
<gene>
    <name evidence="8" type="ORF">SAMN02745219_03208</name>
</gene>
<protein>
    <submittedName>
        <fullName evidence="8">Bacillopeptidase F</fullName>
    </submittedName>
</protein>
<evidence type="ECO:0000313" key="9">
    <source>
        <dbReference type="Proteomes" id="UP000184529"/>
    </source>
</evidence>
<dbReference type="PROSITE" id="PS00138">
    <property type="entry name" value="SUBTILASE_SER"/>
    <property type="match status" value="1"/>
</dbReference>
<accession>A0A1M6LPT4</accession>
<dbReference type="InterPro" id="IPR036852">
    <property type="entry name" value="Peptidase_S8/S53_dom_sf"/>
</dbReference>
<feature type="domain" description="Peptidase S8/S53" evidence="7">
    <location>
        <begin position="252"/>
        <end position="527"/>
    </location>
</feature>
<dbReference type="InterPro" id="IPR008969">
    <property type="entry name" value="CarboxyPept-like_regulatory"/>
</dbReference>
<dbReference type="PRINTS" id="PR00723">
    <property type="entry name" value="SUBTILISIN"/>
</dbReference>
<sequence>MRRWKKSLALVTVFALLLTLLLPAAGWAQFKTLPVPPAPGKGYDAAKQAGAMVKRHDVAPVLDSKLVEKLKSAREGELVPVIIHMREKADLKKLKVRFNKQNFSPAALEQHKKAVIDELKAHAQKTQAPVLTTLEEHKAKGKAKDIRSFWLFNGITAKVGKEVIYELARNPLVEKIVYDDIKFTPVTAPVEGRDDPVAGVPEAVYGSEKAVEPAAEPAPAAAQPAAPAPQQSVTWGIAKIGADQVWSMGYDGTGVVVGHLDTGVDPRHPDLLINPSGDPNDLSNWKLVGWAEFDEYGDMISNDRQYAYDDHGHGTHTAGTILGGAASGTHIGVAPGARLVSGKVLTYGSGTFAQVVAGMEWIVTVPGVRVVNMSLGATGTWSEMIEPTRNMVEMFVFPSFAIGNSGPGSSGSPGNVPAACGVGATDETDNVAYFSSGEWVEWDADPYHGKYLKPDVSAPGVNVYSSIPGNGYATWMGTSMAAPHVTGSVALVLQVQPWLSVEEVRSLLRQTAVDLGTAGPDTRYGWGRINVKAAVDLLQTAGFVSGSITGPDAEAVEADIAVDGCVYGKADPVYGTYDLLLPPGSHILRVSHPLYKDASATVNISTGGFTEQNFSLEKKALGWFAGTVKNASGQPVANAVVELEGVPGAVTRTDGQGRYCTGQIPEGTYKMRVTPPLPYGIQRVDVTIPASGGPVMKDFTVNTADTLLVDHDYWDNWETYYLEALFQKGYSVAYWDWDAALLADYLDNDNRDTNCLPPVDVLKQFGKIILAEVDGYVLYADDTAPGTRALRQYLDTGRKMFVSGQDIGFMNDVFSVYPEFYRNYLHAKYLADVGSWQLRGVPVDGWPRGIFEGVDMDINFGGDGASNQWWPDVVAPVDDQAVSVADYVEPYVAGSGALAVDGPLHRLMYFSFGFEGINGADARADVMDRVMKFLDSPTENTRETIKYSSAWSAANDANATDGRYRISSSTGATATFTFTGDNITWITAKGPAYGKAEVFIDGTSKGQVDLYNATQVWQHQQSYTGLTPGSHTITIKVLGQKNSSSTGYGVVVDAFAVKVDDTDPAASYAGSWFTHSSPGYYNGISHVSNQANAACIFSFTGNGVTWFSSKGPNRGIARVYLDGVNKGTVDLYAPSYSGSAPAATFTGLANTKHTLKIVVTGQKNSSSTNTYVIVDAFGVYAEDNNASVSYSSAWFTHTHSAYSGGSIHWTPSASAKASYVFAGNSITWLTAKGPSRGIAKVYIDGVDKGTVDLYAPNWQNQVPVTYSGLFYGLHTVEIVNTGTKNPSSTGYQVVVDAFKRGLND</sequence>
<dbReference type="Gene3D" id="3.40.50.200">
    <property type="entry name" value="Peptidase S8/S53 domain"/>
    <property type="match status" value="1"/>
</dbReference>
<keyword evidence="3 6" id="KW-0378">Hydrolase</keyword>
<dbReference type="EMBL" id="FQZM01000054">
    <property type="protein sequence ID" value="SHJ73193.1"/>
    <property type="molecule type" value="Genomic_DNA"/>
</dbReference>
<dbReference type="RefSeq" id="WP_072871115.1">
    <property type="nucleotide sequence ID" value="NZ_FQZM01000054.1"/>
</dbReference>
<dbReference type="GO" id="GO:0004252">
    <property type="term" value="F:serine-type endopeptidase activity"/>
    <property type="evidence" value="ECO:0007669"/>
    <property type="project" value="UniProtKB-UniRule"/>
</dbReference>
<dbReference type="InterPro" id="IPR015500">
    <property type="entry name" value="Peptidase_S8_subtilisin-rel"/>
</dbReference>
<dbReference type="InterPro" id="IPR050131">
    <property type="entry name" value="Peptidase_S8_subtilisin-like"/>
</dbReference>
<comment type="similarity">
    <text evidence="1 6">Belongs to the peptidase S8 family.</text>
</comment>
<dbReference type="Pfam" id="PF00082">
    <property type="entry name" value="Peptidase_S8"/>
    <property type="match status" value="1"/>
</dbReference>
<dbReference type="SUPFAM" id="SSF49464">
    <property type="entry name" value="Carboxypeptidase regulatory domain-like"/>
    <property type="match status" value="2"/>
</dbReference>
<evidence type="ECO:0000259" key="7">
    <source>
        <dbReference type="Pfam" id="PF00082"/>
    </source>
</evidence>
<reference evidence="9" key="1">
    <citation type="submission" date="2016-11" db="EMBL/GenBank/DDBJ databases">
        <authorList>
            <person name="Varghese N."/>
            <person name="Submissions S."/>
        </authorList>
    </citation>
    <scope>NUCLEOTIDE SEQUENCE [LARGE SCALE GENOMIC DNA]</scope>
    <source>
        <strain evidence="9">DSM 16057</strain>
    </source>
</reference>
<dbReference type="SUPFAM" id="SSF52743">
    <property type="entry name" value="Subtilisin-like"/>
    <property type="match status" value="1"/>
</dbReference>
<feature type="active site" description="Charge relay system" evidence="5 6">
    <location>
        <position position="313"/>
    </location>
</feature>